<reference evidence="3 4" key="1">
    <citation type="submission" date="2019-06" db="EMBL/GenBank/DDBJ databases">
        <title>Sequencing the genomes of 1000 actinobacteria strains.</title>
        <authorList>
            <person name="Klenk H.-P."/>
        </authorList>
    </citation>
    <scope>NUCLEOTIDE SEQUENCE [LARGE SCALE GENOMIC DNA]</scope>
    <source>
        <strain evidence="3 4">DSM 12362</strain>
    </source>
</reference>
<evidence type="ECO:0008006" key="5">
    <source>
        <dbReference type="Google" id="ProtNLM"/>
    </source>
</evidence>
<name>A0A543KNN2_9MICO</name>
<sequence length="365" mass="38737">MSPLLAMLGARVIKVALKGAVACGLAYYLGSLLPPPIDEYKYYAALGAFTVVGLAVADSIKETFQVTGAVGVGVAVAIAAQSISWANSVTVAVTIALCFLLGSIRVFGLHGTWAPLAGLFVLAAGGANPEPMALGYLVQLPLGAIVGALVNALLFAPLGEDEIEPAADETLTLLSRQMANYADLLEDQRRNRDDPDAADRRGDEMHANVVALEDVQTRLRSAIIDARRAEKGNPRARLHTERREAILDRAEAVNRCSATLMAVGVVMAQSSAPEDRAGISARLHAVRAMRRASAIFADPEKAQCEPEIFGETKHELEEMLACTREATGDGLDDVLLGALAVTINDCLETFARHVAEVDPEDCRPA</sequence>
<dbReference type="EMBL" id="VFPU01000001">
    <property type="protein sequence ID" value="TQM96675.1"/>
    <property type="molecule type" value="Genomic_DNA"/>
</dbReference>
<feature type="transmembrane region" description="Helical" evidence="2">
    <location>
        <begin position="92"/>
        <end position="122"/>
    </location>
</feature>
<proteinExistence type="predicted"/>
<keyword evidence="2" id="KW-1133">Transmembrane helix</keyword>
<evidence type="ECO:0000256" key="1">
    <source>
        <dbReference type="SAM" id="MobiDB-lite"/>
    </source>
</evidence>
<keyword evidence="2" id="KW-0812">Transmembrane</keyword>
<feature type="transmembrane region" description="Helical" evidence="2">
    <location>
        <begin position="134"/>
        <end position="156"/>
    </location>
</feature>
<evidence type="ECO:0000313" key="4">
    <source>
        <dbReference type="Proteomes" id="UP000315133"/>
    </source>
</evidence>
<keyword evidence="2" id="KW-0472">Membrane</keyword>
<dbReference type="OrthoDB" id="3579456at2"/>
<dbReference type="AlphaFoldDB" id="A0A543KNN2"/>
<dbReference type="RefSeq" id="WP_141818258.1">
    <property type="nucleotide sequence ID" value="NZ_BAAAIL010000003.1"/>
</dbReference>
<gene>
    <name evidence="3" type="ORF">FB476_1563</name>
</gene>
<feature type="transmembrane region" description="Helical" evidence="2">
    <location>
        <begin position="67"/>
        <end position="86"/>
    </location>
</feature>
<feature type="transmembrane region" description="Helical" evidence="2">
    <location>
        <begin position="12"/>
        <end position="30"/>
    </location>
</feature>
<keyword evidence="4" id="KW-1185">Reference proteome</keyword>
<feature type="region of interest" description="Disordered" evidence="1">
    <location>
        <begin position="185"/>
        <end position="205"/>
    </location>
</feature>
<feature type="compositionally biased region" description="Basic and acidic residues" evidence="1">
    <location>
        <begin position="186"/>
        <end position="205"/>
    </location>
</feature>
<comment type="caution">
    <text evidence="3">The sequence shown here is derived from an EMBL/GenBank/DDBJ whole genome shotgun (WGS) entry which is preliminary data.</text>
</comment>
<evidence type="ECO:0000313" key="3">
    <source>
        <dbReference type="EMBL" id="TQM96675.1"/>
    </source>
</evidence>
<evidence type="ECO:0000256" key="2">
    <source>
        <dbReference type="SAM" id="Phobius"/>
    </source>
</evidence>
<protein>
    <recommendedName>
        <fullName evidence="5">Aromatic acid exporter family member 1</fullName>
    </recommendedName>
</protein>
<accession>A0A543KNN2</accession>
<dbReference type="Proteomes" id="UP000315133">
    <property type="component" value="Unassembled WGS sequence"/>
</dbReference>
<organism evidence="3 4">
    <name type="scientific">Ornithinimicrobium humiphilum</name>
    <dbReference type="NCBI Taxonomy" id="125288"/>
    <lineage>
        <taxon>Bacteria</taxon>
        <taxon>Bacillati</taxon>
        <taxon>Actinomycetota</taxon>
        <taxon>Actinomycetes</taxon>
        <taxon>Micrococcales</taxon>
        <taxon>Ornithinimicrobiaceae</taxon>
        <taxon>Ornithinimicrobium</taxon>
    </lineage>
</organism>